<evidence type="ECO:0000256" key="2">
    <source>
        <dbReference type="ARBA" id="ARBA00011959"/>
    </source>
</evidence>
<reference evidence="5 6" key="1">
    <citation type="journal article" date="2018" name="G3 (Bethesda)">
        <title>Phylogenetic and Phylogenomic Definition of Rhizopus Species.</title>
        <authorList>
            <person name="Gryganskyi A.P."/>
            <person name="Golan J."/>
            <person name="Dolatabadi S."/>
            <person name="Mondo S."/>
            <person name="Robb S."/>
            <person name="Idnurm A."/>
            <person name="Muszewska A."/>
            <person name="Steczkiewicz K."/>
            <person name="Masonjones S."/>
            <person name="Liao H.L."/>
            <person name="Gajdeczka M.T."/>
            <person name="Anike F."/>
            <person name="Vuek A."/>
            <person name="Anishchenko I.M."/>
            <person name="Voigt K."/>
            <person name="de Hoog G.S."/>
            <person name="Smith M.E."/>
            <person name="Heitman J."/>
            <person name="Vilgalys R."/>
            <person name="Stajich J.E."/>
        </authorList>
    </citation>
    <scope>NUCLEOTIDE SEQUENCE [LARGE SCALE GENOMIC DNA]</scope>
    <source>
        <strain evidence="5 6">LSU 92-RS-03</strain>
    </source>
</reference>
<evidence type="ECO:0000256" key="3">
    <source>
        <dbReference type="ARBA" id="ARBA00023235"/>
    </source>
</evidence>
<dbReference type="GO" id="GO:0009052">
    <property type="term" value="P:pentose-phosphate shunt, non-oxidative branch"/>
    <property type="evidence" value="ECO:0007669"/>
    <property type="project" value="InterPro"/>
</dbReference>
<keyword evidence="3" id="KW-0413">Isomerase</keyword>
<feature type="non-terminal residue" evidence="5">
    <location>
        <position position="1"/>
    </location>
</feature>
<dbReference type="Pfam" id="PF06026">
    <property type="entry name" value="Rib_5-P_isom_A"/>
    <property type="match status" value="1"/>
</dbReference>
<gene>
    <name evidence="5" type="ORF">CU098_006663</name>
</gene>
<name>A0A367ILD4_RHIST</name>
<dbReference type="EMBL" id="PJQM01007217">
    <property type="protein sequence ID" value="RCH78480.1"/>
    <property type="molecule type" value="Genomic_DNA"/>
</dbReference>
<evidence type="ECO:0000256" key="4">
    <source>
        <dbReference type="ARBA" id="ARBA00029734"/>
    </source>
</evidence>
<comment type="similarity">
    <text evidence="1">Belongs to the ribose 5-phosphate isomerase family.</text>
</comment>
<dbReference type="STRING" id="4846.A0A367ILD4"/>
<evidence type="ECO:0000256" key="1">
    <source>
        <dbReference type="ARBA" id="ARBA00008088"/>
    </source>
</evidence>
<sequence length="115" mass="12724">ERKQSLQLGTKWKRGVPIEVIPMALSPIQRTLEHLFPEATIQLRIAQPSDKAGPVVTDNGNFILDCHFGPIKDSLSLYKEIKCLTGVLDVGLFCQMAKIAYIGHLDSNNGHVISK</sequence>
<dbReference type="PANTHER" id="PTHR11934">
    <property type="entry name" value="RIBOSE-5-PHOSPHATE ISOMERASE"/>
    <property type="match status" value="1"/>
</dbReference>
<dbReference type="OrthoDB" id="1555531at2759"/>
<organism evidence="5 6">
    <name type="scientific">Rhizopus stolonifer</name>
    <name type="common">Rhizopus nigricans</name>
    <dbReference type="NCBI Taxonomy" id="4846"/>
    <lineage>
        <taxon>Eukaryota</taxon>
        <taxon>Fungi</taxon>
        <taxon>Fungi incertae sedis</taxon>
        <taxon>Mucoromycota</taxon>
        <taxon>Mucoromycotina</taxon>
        <taxon>Mucoromycetes</taxon>
        <taxon>Mucorales</taxon>
        <taxon>Mucorineae</taxon>
        <taxon>Rhizopodaceae</taxon>
        <taxon>Rhizopus</taxon>
    </lineage>
</organism>
<dbReference type="Proteomes" id="UP000253551">
    <property type="component" value="Unassembled WGS sequence"/>
</dbReference>
<dbReference type="Gene3D" id="3.40.50.1360">
    <property type="match status" value="1"/>
</dbReference>
<keyword evidence="6" id="KW-1185">Reference proteome</keyword>
<dbReference type="PANTHER" id="PTHR11934:SF0">
    <property type="entry name" value="RIBOSE-5-PHOSPHATE ISOMERASE"/>
    <property type="match status" value="1"/>
</dbReference>
<evidence type="ECO:0000313" key="6">
    <source>
        <dbReference type="Proteomes" id="UP000253551"/>
    </source>
</evidence>
<dbReference type="Gene3D" id="3.30.70.260">
    <property type="match status" value="1"/>
</dbReference>
<dbReference type="FunFam" id="3.30.70.260:FF:000018">
    <property type="entry name" value="Ribose-5-phosphate isomerase A"/>
    <property type="match status" value="1"/>
</dbReference>
<dbReference type="EC" id="5.3.1.6" evidence="2"/>
<dbReference type="SUPFAM" id="SSF75445">
    <property type="entry name" value="D-ribose-5-phosphate isomerase (RpiA), lid domain"/>
    <property type="match status" value="1"/>
</dbReference>
<accession>A0A367ILD4</accession>
<evidence type="ECO:0000313" key="5">
    <source>
        <dbReference type="EMBL" id="RCH78480.1"/>
    </source>
</evidence>
<dbReference type="GO" id="GO:0006014">
    <property type="term" value="P:D-ribose metabolic process"/>
    <property type="evidence" value="ECO:0007669"/>
    <property type="project" value="TreeGrafter"/>
</dbReference>
<comment type="caution">
    <text evidence="5">The sequence shown here is derived from an EMBL/GenBank/DDBJ whole genome shotgun (WGS) entry which is preliminary data.</text>
</comment>
<dbReference type="GO" id="GO:0005737">
    <property type="term" value="C:cytoplasm"/>
    <property type="evidence" value="ECO:0007669"/>
    <property type="project" value="TreeGrafter"/>
</dbReference>
<dbReference type="InterPro" id="IPR004788">
    <property type="entry name" value="Ribose5P_isomerase_type_A"/>
</dbReference>
<protein>
    <recommendedName>
        <fullName evidence="2">ribose-5-phosphate isomerase</fullName>
        <ecNumber evidence="2">5.3.1.6</ecNumber>
    </recommendedName>
    <alternativeName>
        <fullName evidence="4">Phosphoriboisomerase</fullName>
    </alternativeName>
</protein>
<dbReference type="AlphaFoldDB" id="A0A367ILD4"/>
<dbReference type="GO" id="GO:0004751">
    <property type="term" value="F:ribose-5-phosphate isomerase activity"/>
    <property type="evidence" value="ECO:0007669"/>
    <property type="project" value="UniProtKB-EC"/>
</dbReference>
<proteinExistence type="inferred from homology"/>